<feature type="transmembrane region" description="Helical" evidence="3">
    <location>
        <begin position="566"/>
        <end position="590"/>
    </location>
</feature>
<keyword evidence="6" id="KW-1185">Reference proteome</keyword>
<keyword evidence="3" id="KW-1133">Transmembrane helix</keyword>
<dbReference type="PANTHER" id="PTHR11474:SF126">
    <property type="entry name" value="TYROSINASE-LIKE PROTEIN TYR-1-RELATED"/>
    <property type="match status" value="1"/>
</dbReference>
<dbReference type="Gene3D" id="1.10.1280.10">
    <property type="entry name" value="Di-copper center containing domain from catechol oxidase"/>
    <property type="match status" value="1"/>
</dbReference>
<evidence type="ECO:0000256" key="2">
    <source>
        <dbReference type="ARBA" id="ARBA00023008"/>
    </source>
</evidence>
<dbReference type="InterPro" id="IPR008922">
    <property type="entry name" value="Di-copper_centre_dom_sf"/>
</dbReference>
<feature type="domain" description="Tyrosinase copper-binding" evidence="4">
    <location>
        <begin position="225"/>
        <end position="242"/>
    </location>
</feature>
<dbReference type="PROSITE" id="PS00498">
    <property type="entry name" value="TYROSINASE_2"/>
    <property type="match status" value="1"/>
</dbReference>
<evidence type="ECO:0000259" key="5">
    <source>
        <dbReference type="PROSITE" id="PS00498"/>
    </source>
</evidence>
<evidence type="ECO:0000259" key="4">
    <source>
        <dbReference type="PROSITE" id="PS00497"/>
    </source>
</evidence>
<reference evidence="7" key="2">
    <citation type="submission" date="2023-11" db="UniProtKB">
        <authorList>
            <consortium name="WormBaseParasite"/>
        </authorList>
    </citation>
    <scope>IDENTIFICATION</scope>
</reference>
<dbReference type="PROSITE" id="PS00497">
    <property type="entry name" value="TYROSINASE_1"/>
    <property type="match status" value="1"/>
</dbReference>
<dbReference type="Proteomes" id="UP000050795">
    <property type="component" value="Unassembled WGS sequence"/>
</dbReference>
<dbReference type="InterPro" id="IPR050316">
    <property type="entry name" value="Tyrosinase/Hemocyanin"/>
</dbReference>
<dbReference type="GO" id="GO:0046872">
    <property type="term" value="F:metal ion binding"/>
    <property type="evidence" value="ECO:0007669"/>
    <property type="project" value="UniProtKB-KW"/>
</dbReference>
<dbReference type="WBParaSite" id="TREG1_82020.1">
    <property type="protein sequence ID" value="TREG1_82020.1"/>
    <property type="gene ID" value="TREG1_82020"/>
</dbReference>
<keyword evidence="2" id="KW-0186">Copper</keyword>
<dbReference type="AlphaFoldDB" id="A0AA85KB05"/>
<keyword evidence="1" id="KW-0479">Metal-binding</keyword>
<evidence type="ECO:0000256" key="3">
    <source>
        <dbReference type="SAM" id="Phobius"/>
    </source>
</evidence>
<accession>A0AA85KB05</accession>
<dbReference type="Pfam" id="PF00264">
    <property type="entry name" value="Tyrosinase"/>
    <property type="match status" value="1"/>
</dbReference>
<reference evidence="6" key="1">
    <citation type="submission" date="2022-06" db="EMBL/GenBank/DDBJ databases">
        <authorList>
            <person name="Berger JAMES D."/>
            <person name="Berger JAMES D."/>
        </authorList>
    </citation>
    <scope>NUCLEOTIDE SEQUENCE [LARGE SCALE GENOMIC DNA]</scope>
</reference>
<feature type="transmembrane region" description="Helical" evidence="3">
    <location>
        <begin position="7"/>
        <end position="25"/>
    </location>
</feature>
<sequence>MSLKGIFYIQLFIFIYLPTFMLYGVECQFPAVCAKNLTSRLPAVCCPTPPNASLPCGGPGRGLCREISAFPEDLDLAQLDSKFLLDDRLAWPTRFFEAACACQGNFQGYACHRCKDGWTGVSCRTRKPLRIRRNVLQMTTTEQREFRDRIALAKLTPMTEWLVINISDSSNGDPVGSENLQLIQPPSIYDYFVFIHLYASRSSLVSEETNGPWCNPNEHRLDFAHKGPAFITWHRAYLLFWENELARLGRGNKNDSMGQEDDGDGFTLPYWDWTSANGCPICTNDLIGAPDLNSTTGSLDPNSVFSQWITYCPQRSGINDCHVCDPGILWSDNPNHPMAGGPLWRLRSDNGTSISSIFNRLPNQNDVLRTLETPDYDAWPYRTSAGRRSFRDVLEGFTDPKITVDTFDIADDNQNVVNVIADKTNQTNDTVPLSQINTITNQVYMHNLVHSYMNGSWFDVSTSPNDPLFLLHHTFVDKLFELWYRKYRPSLDQYPKRGCPPGHNAYSPIVPFFPIIENIVYFVDSRSLGYDYDDYKAGSMIIVPAEFTNMNLASMNTSTPVWDPTIIATIVFSIIVFLILTLFIVLSIAYKKKRKQENYSHYDYYSPIDNIDEHQPQIAVNKSWRRAPYYFIAGENYRNPQSQPPPPYTGQHEKKRLLDDIA</sequence>
<name>A0AA85KB05_TRIRE</name>
<proteinExistence type="predicted"/>
<dbReference type="InterPro" id="IPR002227">
    <property type="entry name" value="Tyrosinase_Cu-bd"/>
</dbReference>
<dbReference type="SUPFAM" id="SSF48056">
    <property type="entry name" value="Di-copper centre-containing domain"/>
    <property type="match status" value="1"/>
</dbReference>
<dbReference type="PRINTS" id="PR00092">
    <property type="entry name" value="TYROSINASE"/>
</dbReference>
<keyword evidence="3" id="KW-0472">Membrane</keyword>
<organism evidence="6 7">
    <name type="scientific">Trichobilharzia regenti</name>
    <name type="common">Nasal bird schistosome</name>
    <dbReference type="NCBI Taxonomy" id="157069"/>
    <lineage>
        <taxon>Eukaryota</taxon>
        <taxon>Metazoa</taxon>
        <taxon>Spiralia</taxon>
        <taxon>Lophotrochozoa</taxon>
        <taxon>Platyhelminthes</taxon>
        <taxon>Trematoda</taxon>
        <taxon>Digenea</taxon>
        <taxon>Strigeidida</taxon>
        <taxon>Schistosomatoidea</taxon>
        <taxon>Schistosomatidae</taxon>
        <taxon>Trichobilharzia</taxon>
    </lineage>
</organism>
<evidence type="ECO:0000313" key="7">
    <source>
        <dbReference type="WBParaSite" id="TREG1_82020.1"/>
    </source>
</evidence>
<feature type="domain" description="Tyrosinase copper-binding" evidence="5">
    <location>
        <begin position="466"/>
        <end position="477"/>
    </location>
</feature>
<dbReference type="GO" id="GO:0016491">
    <property type="term" value="F:oxidoreductase activity"/>
    <property type="evidence" value="ECO:0007669"/>
    <property type="project" value="InterPro"/>
</dbReference>
<evidence type="ECO:0000313" key="6">
    <source>
        <dbReference type="Proteomes" id="UP000050795"/>
    </source>
</evidence>
<evidence type="ECO:0000256" key="1">
    <source>
        <dbReference type="ARBA" id="ARBA00022723"/>
    </source>
</evidence>
<protein>
    <recommendedName>
        <fullName evidence="4 5">Tyrosinase copper-binding domain-containing protein</fullName>
    </recommendedName>
</protein>
<dbReference type="PANTHER" id="PTHR11474">
    <property type="entry name" value="TYROSINASE FAMILY MEMBER"/>
    <property type="match status" value="1"/>
</dbReference>
<keyword evidence="3" id="KW-0812">Transmembrane</keyword>